<evidence type="ECO:0008006" key="3">
    <source>
        <dbReference type="Google" id="ProtNLM"/>
    </source>
</evidence>
<organism evidence="1 2">
    <name type="scientific">Linum tenue</name>
    <dbReference type="NCBI Taxonomy" id="586396"/>
    <lineage>
        <taxon>Eukaryota</taxon>
        <taxon>Viridiplantae</taxon>
        <taxon>Streptophyta</taxon>
        <taxon>Embryophyta</taxon>
        <taxon>Tracheophyta</taxon>
        <taxon>Spermatophyta</taxon>
        <taxon>Magnoliopsida</taxon>
        <taxon>eudicotyledons</taxon>
        <taxon>Gunneridae</taxon>
        <taxon>Pentapetalae</taxon>
        <taxon>rosids</taxon>
        <taxon>fabids</taxon>
        <taxon>Malpighiales</taxon>
        <taxon>Linaceae</taxon>
        <taxon>Linum</taxon>
    </lineage>
</organism>
<sequence length="124" mass="14376">MQYESSLLKTTSSRVNYEVNAWRVLDLHPGNPEIVFLRHCSHEDVNILTFDLRSQELRFFDEPQCSWSIFQPKIFCWPTPIPRYEKLQGLYGGSHNCWVQRSSKATTTPSPVSLVSHSCQNEVC</sequence>
<keyword evidence="2" id="KW-1185">Reference proteome</keyword>
<gene>
    <name evidence="1" type="ORF">LITE_LOCUS4056</name>
</gene>
<comment type="caution">
    <text evidence="1">The sequence shown here is derived from an EMBL/GenBank/DDBJ whole genome shotgun (WGS) entry which is preliminary data.</text>
</comment>
<dbReference type="Proteomes" id="UP001154282">
    <property type="component" value="Unassembled WGS sequence"/>
</dbReference>
<protein>
    <recommendedName>
        <fullName evidence="3">DUF295 domain-containing protein</fullName>
    </recommendedName>
</protein>
<accession>A0AAV0HEQ6</accession>
<proteinExistence type="predicted"/>
<evidence type="ECO:0000313" key="2">
    <source>
        <dbReference type="Proteomes" id="UP001154282"/>
    </source>
</evidence>
<name>A0AAV0HEQ6_9ROSI</name>
<dbReference type="AlphaFoldDB" id="A0AAV0HEQ6"/>
<evidence type="ECO:0000313" key="1">
    <source>
        <dbReference type="EMBL" id="CAI0383576.1"/>
    </source>
</evidence>
<dbReference type="EMBL" id="CAMGYJ010000002">
    <property type="protein sequence ID" value="CAI0383576.1"/>
    <property type="molecule type" value="Genomic_DNA"/>
</dbReference>
<reference evidence="1" key="1">
    <citation type="submission" date="2022-08" db="EMBL/GenBank/DDBJ databases">
        <authorList>
            <person name="Gutierrez-Valencia J."/>
        </authorList>
    </citation>
    <scope>NUCLEOTIDE SEQUENCE</scope>
</reference>